<reference evidence="2" key="2">
    <citation type="submission" date="2023-06" db="EMBL/GenBank/DDBJ databases">
        <authorList>
            <consortium name="Lawrence Berkeley National Laboratory"/>
            <person name="Mondo S.J."/>
            <person name="Hensen N."/>
            <person name="Bonometti L."/>
            <person name="Westerberg I."/>
            <person name="Brannstrom I.O."/>
            <person name="Guillou S."/>
            <person name="Cros-Aarteil S."/>
            <person name="Calhoun S."/>
            <person name="Haridas S."/>
            <person name="Kuo A."/>
            <person name="Pangilinan J."/>
            <person name="Riley R."/>
            <person name="Labutti K."/>
            <person name="Andreopoulos B."/>
            <person name="Lipzen A."/>
            <person name="Chen C."/>
            <person name="Yanf M."/>
            <person name="Daum C."/>
            <person name="Ng V."/>
            <person name="Clum A."/>
            <person name="Steindorff A."/>
            <person name="Ohm R."/>
            <person name="Martin F."/>
            <person name="Silar P."/>
            <person name="Natvig D."/>
            <person name="Lalanne C."/>
            <person name="Gautier V."/>
            <person name="Ament-Velasquez S.L."/>
            <person name="Kruys A."/>
            <person name="Hutchinson M.I."/>
            <person name="Powell A.J."/>
            <person name="Barry K."/>
            <person name="Miller A.N."/>
            <person name="Grigoriev I.V."/>
            <person name="Debuchy R."/>
            <person name="Gladieux P."/>
            <person name="Thoren M.H."/>
            <person name="Johannesson H."/>
        </authorList>
    </citation>
    <scope>NUCLEOTIDE SEQUENCE</scope>
    <source>
        <strain evidence="2">CBS 333.67</strain>
    </source>
</reference>
<proteinExistence type="predicted"/>
<dbReference type="RefSeq" id="XP_062723174.1">
    <property type="nucleotide sequence ID" value="XM_062864713.1"/>
</dbReference>
<dbReference type="InterPro" id="IPR027746">
    <property type="entry name" value="TTL"/>
</dbReference>
<evidence type="ECO:0000313" key="3">
    <source>
        <dbReference type="Proteomes" id="UP001273166"/>
    </source>
</evidence>
<accession>A0AAJ0GWJ8</accession>
<organism evidence="2 3">
    <name type="scientific">Chaetomium strumarium</name>
    <dbReference type="NCBI Taxonomy" id="1170767"/>
    <lineage>
        <taxon>Eukaryota</taxon>
        <taxon>Fungi</taxon>
        <taxon>Dikarya</taxon>
        <taxon>Ascomycota</taxon>
        <taxon>Pezizomycotina</taxon>
        <taxon>Sordariomycetes</taxon>
        <taxon>Sordariomycetidae</taxon>
        <taxon>Sordariales</taxon>
        <taxon>Chaetomiaceae</taxon>
        <taxon>Chaetomium</taxon>
    </lineage>
</organism>
<feature type="compositionally biased region" description="Basic and acidic residues" evidence="1">
    <location>
        <begin position="239"/>
        <end position="248"/>
    </location>
</feature>
<dbReference type="GO" id="GO:0000932">
    <property type="term" value="C:P-body"/>
    <property type="evidence" value="ECO:0007669"/>
    <property type="project" value="TreeGrafter"/>
</dbReference>
<dbReference type="EMBL" id="JAUDZG010000003">
    <property type="protein sequence ID" value="KAK3307394.1"/>
    <property type="molecule type" value="Genomic_DNA"/>
</dbReference>
<dbReference type="GeneID" id="87883542"/>
<dbReference type="SUPFAM" id="SSF56059">
    <property type="entry name" value="Glutathione synthetase ATP-binding domain-like"/>
    <property type="match status" value="1"/>
</dbReference>
<gene>
    <name evidence="2" type="ORF">B0T15DRAFT_394013</name>
</gene>
<sequence>MHAFINAAAPWLNEHLKSLIRKHVPDVVFIDDFDEFPPGVPVVFQFCDGWELNRNFAVLNAAENGLINAYPNSDALARKDYLARVVEYWTAKRPRSILAKHVPETVRLTLDYSEYVEDALMAADDLSLLCSLEQNADREPSYREWWILKPALVDCGAGIRLFSTIEELASHLELAENETDDDDEEEDEERGIEAIKTPSLDSEDTGADSGKFTPTLSTPGLDSLDGLVTATGALGLDKSGPDSEETRQQHKTARAKRPQYVFKAGGRIPSAQMRAFVAQRYVVSIPPICGRKWHVRAYALAIGRLKVHVFRDVLTLLAAEDYRPPWENPPLKASLTNTALQDEDEVVRNDSMRDFWDPAAVPDDLFPPGHRRHPHWKRHVFYQICGVAAELFRAAAHTMADKFTALDRCFELFALDFLVDTNGNAWLLEVNETPAFYQQGVAGSLALRLMDSVVCVAMEHMGMARLGDPRNVVARNRFVEVLDETAKLGRSNITRIIPE</sequence>
<feature type="region of interest" description="Disordered" evidence="1">
    <location>
        <begin position="233"/>
        <end position="255"/>
    </location>
</feature>
<dbReference type="InterPro" id="IPR004344">
    <property type="entry name" value="TTL/TTLL_fam"/>
</dbReference>
<protein>
    <submittedName>
        <fullName evidence="2">TTL domain-containing protein</fullName>
    </submittedName>
</protein>
<dbReference type="AlphaFoldDB" id="A0AAJ0GWJ8"/>
<dbReference type="PANTHER" id="PTHR47551:SF1">
    <property type="entry name" value="TUBULIN--TYROSINE LIGASE PBY1-RELATED"/>
    <property type="match status" value="1"/>
</dbReference>
<keyword evidence="3" id="KW-1185">Reference proteome</keyword>
<comment type="caution">
    <text evidence="2">The sequence shown here is derived from an EMBL/GenBank/DDBJ whole genome shotgun (WGS) entry which is preliminary data.</text>
</comment>
<reference evidence="2" key="1">
    <citation type="journal article" date="2023" name="Mol. Phylogenet. Evol.">
        <title>Genome-scale phylogeny and comparative genomics of the fungal order Sordariales.</title>
        <authorList>
            <person name="Hensen N."/>
            <person name="Bonometti L."/>
            <person name="Westerberg I."/>
            <person name="Brannstrom I.O."/>
            <person name="Guillou S."/>
            <person name="Cros-Aarteil S."/>
            <person name="Calhoun S."/>
            <person name="Haridas S."/>
            <person name="Kuo A."/>
            <person name="Mondo S."/>
            <person name="Pangilinan J."/>
            <person name="Riley R."/>
            <person name="LaButti K."/>
            <person name="Andreopoulos B."/>
            <person name="Lipzen A."/>
            <person name="Chen C."/>
            <person name="Yan M."/>
            <person name="Daum C."/>
            <person name="Ng V."/>
            <person name="Clum A."/>
            <person name="Steindorff A."/>
            <person name="Ohm R.A."/>
            <person name="Martin F."/>
            <person name="Silar P."/>
            <person name="Natvig D.O."/>
            <person name="Lalanne C."/>
            <person name="Gautier V."/>
            <person name="Ament-Velasquez S.L."/>
            <person name="Kruys A."/>
            <person name="Hutchinson M.I."/>
            <person name="Powell A.J."/>
            <person name="Barry K."/>
            <person name="Miller A.N."/>
            <person name="Grigoriev I.V."/>
            <person name="Debuchy R."/>
            <person name="Gladieux P."/>
            <person name="Hiltunen Thoren M."/>
            <person name="Johannesson H."/>
        </authorList>
    </citation>
    <scope>NUCLEOTIDE SEQUENCE</scope>
    <source>
        <strain evidence="2">CBS 333.67</strain>
    </source>
</reference>
<feature type="compositionally biased region" description="Acidic residues" evidence="1">
    <location>
        <begin position="175"/>
        <end position="190"/>
    </location>
</feature>
<dbReference type="PROSITE" id="PS51221">
    <property type="entry name" value="TTL"/>
    <property type="match status" value="1"/>
</dbReference>
<feature type="region of interest" description="Disordered" evidence="1">
    <location>
        <begin position="174"/>
        <end position="220"/>
    </location>
</feature>
<evidence type="ECO:0000313" key="2">
    <source>
        <dbReference type="EMBL" id="KAK3307394.1"/>
    </source>
</evidence>
<dbReference type="Pfam" id="PF03133">
    <property type="entry name" value="TTL"/>
    <property type="match status" value="2"/>
</dbReference>
<dbReference type="Gene3D" id="3.30.470.20">
    <property type="entry name" value="ATP-grasp fold, B domain"/>
    <property type="match status" value="1"/>
</dbReference>
<dbReference type="PANTHER" id="PTHR47551">
    <property type="entry name" value="TUBULIN--TYROSINE LIGASE PBY1-RELATED"/>
    <property type="match status" value="1"/>
</dbReference>
<name>A0AAJ0GWJ8_9PEZI</name>
<dbReference type="Proteomes" id="UP001273166">
    <property type="component" value="Unassembled WGS sequence"/>
</dbReference>
<evidence type="ECO:0000256" key="1">
    <source>
        <dbReference type="SAM" id="MobiDB-lite"/>
    </source>
</evidence>